<comment type="subcellular location">
    <subcellularLocation>
        <location evidence="1">Endomembrane system</location>
        <topology evidence="1">Multi-pass membrane protein</topology>
    </subcellularLocation>
</comment>
<dbReference type="AlphaFoldDB" id="A0A2R3ZAY4"/>
<dbReference type="GO" id="GO:0012505">
    <property type="term" value="C:endomembrane system"/>
    <property type="evidence" value="ECO:0007669"/>
    <property type="project" value="UniProtKB-SubCell"/>
</dbReference>
<evidence type="ECO:0000256" key="3">
    <source>
        <dbReference type="ARBA" id="ARBA00022989"/>
    </source>
</evidence>
<feature type="transmembrane region" description="Helical" evidence="5">
    <location>
        <begin position="39"/>
        <end position="57"/>
    </location>
</feature>
<keyword evidence="8" id="KW-1185">Reference proteome</keyword>
<name>A0A2R3ZAY4_9FLAO</name>
<dbReference type="InterPro" id="IPR003807">
    <property type="entry name" value="DUF202"/>
</dbReference>
<evidence type="ECO:0000256" key="5">
    <source>
        <dbReference type="SAM" id="Phobius"/>
    </source>
</evidence>
<dbReference type="OrthoDB" id="965828at2"/>
<organism evidence="7 8">
    <name type="scientific">Christiangramia fulva</name>
    <dbReference type="NCBI Taxonomy" id="2126553"/>
    <lineage>
        <taxon>Bacteria</taxon>
        <taxon>Pseudomonadati</taxon>
        <taxon>Bacteroidota</taxon>
        <taxon>Flavobacteriia</taxon>
        <taxon>Flavobacteriales</taxon>
        <taxon>Flavobacteriaceae</taxon>
        <taxon>Christiangramia</taxon>
    </lineage>
</organism>
<evidence type="ECO:0000256" key="4">
    <source>
        <dbReference type="ARBA" id="ARBA00023136"/>
    </source>
</evidence>
<keyword evidence="4 5" id="KW-0472">Membrane</keyword>
<dbReference type="Pfam" id="PF02656">
    <property type="entry name" value="DUF202"/>
    <property type="match status" value="1"/>
</dbReference>
<accession>A0A2R3ZAY4</accession>
<dbReference type="EMBL" id="CP028136">
    <property type="protein sequence ID" value="AVR47400.1"/>
    <property type="molecule type" value="Genomic_DNA"/>
</dbReference>
<sequence length="117" mass="13827">MKKRHVKLHNPFKTRIIDEKQLREHLALQRTKLANERTLLSYIKASLYLLIGGIALLQIKEYQGIDVTWIGYIAFFFCVLFMVVGISRYIALERRLEKLLKPNNSFYPENSDNQQKD</sequence>
<evidence type="ECO:0000313" key="8">
    <source>
        <dbReference type="Proteomes" id="UP000241507"/>
    </source>
</evidence>
<evidence type="ECO:0000256" key="1">
    <source>
        <dbReference type="ARBA" id="ARBA00004127"/>
    </source>
</evidence>
<proteinExistence type="predicted"/>
<dbReference type="RefSeq" id="WP_107014168.1">
    <property type="nucleotide sequence ID" value="NZ_CP028136.1"/>
</dbReference>
<feature type="transmembrane region" description="Helical" evidence="5">
    <location>
        <begin position="69"/>
        <end position="91"/>
    </location>
</feature>
<keyword evidence="3 5" id="KW-1133">Transmembrane helix</keyword>
<reference evidence="8" key="1">
    <citation type="submission" date="2018-03" db="EMBL/GenBank/DDBJ databases">
        <title>Gramella fulva sp. nov., isolated from a dry surface of tidal flat.</title>
        <authorList>
            <person name="Hwang S.H."/>
            <person name="Hwang W.M."/>
            <person name="Kang K."/>
            <person name="Ahn T.-Y."/>
        </authorList>
    </citation>
    <scope>NUCLEOTIDE SEQUENCE [LARGE SCALE GENOMIC DNA]</scope>
    <source>
        <strain evidence="8">SH35</strain>
    </source>
</reference>
<dbReference type="Proteomes" id="UP000241507">
    <property type="component" value="Chromosome"/>
</dbReference>
<keyword evidence="2 5" id="KW-0812">Transmembrane</keyword>
<evidence type="ECO:0000259" key="6">
    <source>
        <dbReference type="Pfam" id="PF02656"/>
    </source>
</evidence>
<evidence type="ECO:0000256" key="2">
    <source>
        <dbReference type="ARBA" id="ARBA00022692"/>
    </source>
</evidence>
<evidence type="ECO:0000313" key="7">
    <source>
        <dbReference type="EMBL" id="AVR47400.1"/>
    </source>
</evidence>
<gene>
    <name evidence="7" type="ORF">C7S20_09440</name>
</gene>
<dbReference type="KEGG" id="grs:C7S20_09440"/>
<feature type="domain" description="DUF202" evidence="6">
    <location>
        <begin position="30"/>
        <end position="94"/>
    </location>
</feature>
<protein>
    <recommendedName>
        <fullName evidence="6">DUF202 domain-containing protein</fullName>
    </recommendedName>
</protein>